<name>A0A8K1V2D8_9CAUD</name>
<dbReference type="SUPFAM" id="SSF101386">
    <property type="entry name" value="all-alpha NTP pyrophosphatases"/>
    <property type="match status" value="1"/>
</dbReference>
<accession>A0A8K1V2D8</accession>
<protein>
    <submittedName>
        <fullName evidence="1">Uncharacterized protein</fullName>
    </submittedName>
</protein>
<dbReference type="EMBL" id="OK136181">
    <property type="protein sequence ID" value="UDW09941.1"/>
    <property type="molecule type" value="Genomic_DNA"/>
</dbReference>
<reference evidence="1" key="1">
    <citation type="submission" date="2021-09" db="EMBL/GenBank/DDBJ databases">
        <authorList>
            <person name="Huang Q."/>
            <person name="Tao Y."/>
        </authorList>
    </citation>
    <scope>NUCLEOTIDE SEQUENCE</scope>
</reference>
<sequence length="229" mass="26027">MNLKNMYSTLEAMSKPDNMIAYGHRVAQWNEVARIGRGGMSTDIKLQTNLIKEELSELIEALSSSDKAGVIDAACDLFVVSSYALRLVQWDTEKWESCMVPSDMVELKIGSLLDLVHKDKLTISDYAEILKQVVALCYNLDINLGYNMEEVLNSNDSKFPTITQLLVKYPDYKDKELEMLEFECKEIERRSKGRYNSVIHAQVGERVAFMDGNGKIMKPITFVEPIIKV</sequence>
<evidence type="ECO:0000313" key="1">
    <source>
        <dbReference type="EMBL" id="UDW09941.1"/>
    </source>
</evidence>
<dbReference type="Pfam" id="PF01503">
    <property type="entry name" value="PRA-PH"/>
    <property type="match status" value="1"/>
</dbReference>
<dbReference type="InterPro" id="IPR021130">
    <property type="entry name" value="PRib-ATP_PPHydrolase-like"/>
</dbReference>
<organism evidence="1">
    <name type="scientific">Escherichia phage 18-1-2</name>
    <dbReference type="NCBI Taxonomy" id="2883041"/>
    <lineage>
        <taxon>Viruses</taxon>
        <taxon>Duplodnaviria</taxon>
        <taxon>Heunggongvirae</taxon>
        <taxon>Uroviricota</taxon>
        <taxon>Caudoviricetes</taxon>
        <taxon>Vequintavirinae</taxon>
        <taxon>Avunavirus</taxon>
    </lineage>
</organism>
<proteinExistence type="predicted"/>